<gene>
    <name evidence="3" type="ORF">SAMN05192561_11815</name>
</gene>
<name>A0A1H6JYE2_9EURY</name>
<organism evidence="3 4">
    <name type="scientific">Halopenitus malekzadehii</name>
    <dbReference type="NCBI Taxonomy" id="1267564"/>
    <lineage>
        <taxon>Archaea</taxon>
        <taxon>Methanobacteriati</taxon>
        <taxon>Methanobacteriota</taxon>
        <taxon>Stenosarchaea group</taxon>
        <taxon>Halobacteria</taxon>
        <taxon>Halobacteriales</taxon>
        <taxon>Haloferacaceae</taxon>
        <taxon>Halopenitus</taxon>
    </lineage>
</organism>
<feature type="domain" description="DUF1468" evidence="2">
    <location>
        <begin position="31"/>
        <end position="179"/>
    </location>
</feature>
<evidence type="ECO:0000313" key="3">
    <source>
        <dbReference type="EMBL" id="SEH64146.1"/>
    </source>
</evidence>
<evidence type="ECO:0000313" key="4">
    <source>
        <dbReference type="Proteomes" id="UP000199215"/>
    </source>
</evidence>
<dbReference type="AlphaFoldDB" id="A0A1H6JYE2"/>
<dbReference type="Pfam" id="PF07331">
    <property type="entry name" value="TctB"/>
    <property type="match status" value="1"/>
</dbReference>
<keyword evidence="1" id="KW-1133">Transmembrane helix</keyword>
<protein>
    <submittedName>
        <fullName evidence="3">Tripartite tricarboxylate transporter TctB family protein</fullName>
    </submittedName>
</protein>
<dbReference type="STRING" id="1267564.SAMN05192561_11815"/>
<sequence>MVTFRQRNPERLLKYLGKIFEFLPAQYWESLFFGALLAYTVALIYQAFQFSGAAGLFPLIVGIPLAVLLTAKTIMTLFFKDRIRGVGGLTSNILADKAESAGLSFGGNRVEVYRELESTLWVCVISLLIWLIGFLPGLATFIFGFMTVKEQKPIRAMIVTSIVMTTIYLLFVELLSIRLWNGIVVL</sequence>
<feature type="transmembrane region" description="Helical" evidence="1">
    <location>
        <begin position="119"/>
        <end position="145"/>
    </location>
</feature>
<evidence type="ECO:0000256" key="1">
    <source>
        <dbReference type="SAM" id="Phobius"/>
    </source>
</evidence>
<feature type="transmembrane region" description="Helical" evidence="1">
    <location>
        <begin position="55"/>
        <end position="79"/>
    </location>
</feature>
<keyword evidence="1" id="KW-0472">Membrane</keyword>
<evidence type="ECO:0000259" key="2">
    <source>
        <dbReference type="Pfam" id="PF07331"/>
    </source>
</evidence>
<accession>A0A1H6JYE2</accession>
<keyword evidence="4" id="KW-1185">Reference proteome</keyword>
<dbReference type="InterPro" id="IPR009936">
    <property type="entry name" value="DUF1468"/>
</dbReference>
<feature type="transmembrane region" description="Helical" evidence="1">
    <location>
        <begin position="157"/>
        <end position="180"/>
    </location>
</feature>
<dbReference type="EMBL" id="FNWU01000018">
    <property type="protein sequence ID" value="SEH64146.1"/>
    <property type="molecule type" value="Genomic_DNA"/>
</dbReference>
<reference evidence="3 4" key="1">
    <citation type="submission" date="2016-10" db="EMBL/GenBank/DDBJ databases">
        <authorList>
            <person name="de Groot N.N."/>
        </authorList>
    </citation>
    <scope>NUCLEOTIDE SEQUENCE [LARGE SCALE GENOMIC DNA]</scope>
    <source>
        <strain evidence="3 4">IBRC-M10418</strain>
    </source>
</reference>
<proteinExistence type="predicted"/>
<dbReference type="RefSeq" id="WP_092817822.1">
    <property type="nucleotide sequence ID" value="NZ_FNWU01000018.1"/>
</dbReference>
<keyword evidence="1" id="KW-0812">Transmembrane</keyword>
<dbReference type="Proteomes" id="UP000199215">
    <property type="component" value="Unassembled WGS sequence"/>
</dbReference>
<feature type="transmembrane region" description="Helical" evidence="1">
    <location>
        <begin position="30"/>
        <end position="48"/>
    </location>
</feature>